<dbReference type="Pfam" id="PF03848">
    <property type="entry name" value="TehB"/>
    <property type="match status" value="1"/>
</dbReference>
<dbReference type="InterPro" id="IPR029063">
    <property type="entry name" value="SAM-dependent_MTases_sf"/>
</dbReference>
<dbReference type="Proteomes" id="UP000184038">
    <property type="component" value="Unassembled WGS sequence"/>
</dbReference>
<dbReference type="AlphaFoldDB" id="A0A1M7FZZ6"/>
<dbReference type="CDD" id="cd02440">
    <property type="entry name" value="AdoMet_MTases"/>
    <property type="match status" value="1"/>
</dbReference>
<dbReference type="EMBL" id="FRCP01000006">
    <property type="protein sequence ID" value="SHM09672.1"/>
    <property type="molecule type" value="Genomic_DNA"/>
</dbReference>
<dbReference type="InterPro" id="IPR015985">
    <property type="entry name" value="TehB-like_dom"/>
</dbReference>
<evidence type="ECO:0000313" key="2">
    <source>
        <dbReference type="EMBL" id="SHM09672.1"/>
    </source>
</evidence>
<proteinExistence type="predicted"/>
<accession>A0A1M7FZZ6</accession>
<dbReference type="SUPFAM" id="SSF53335">
    <property type="entry name" value="S-adenosyl-L-methionine-dependent methyltransferases"/>
    <property type="match status" value="1"/>
</dbReference>
<evidence type="ECO:0000259" key="1">
    <source>
        <dbReference type="Pfam" id="PF03848"/>
    </source>
</evidence>
<name>A0A1M7FZZ6_9FIRM</name>
<feature type="domain" description="Tellurite resistance methyltransferase TehB-like" evidence="1">
    <location>
        <begin position="33"/>
        <end position="132"/>
    </location>
</feature>
<gene>
    <name evidence="2" type="ORF">SAMN02746066_00748</name>
</gene>
<keyword evidence="3" id="KW-1185">Reference proteome</keyword>
<sequence>MTHYMGNKDWWDNRFVGREKKLLKPEAKLVEWERSFIKGNVLDIACGEGRNALYLASLGYEVTAVDFSEVALTHLKEFAEEYQLDITTKQLDCKKADVFREFGLFHTIIVNHYLLSSEVLEELLLHLNPQGYIWLNGFVTCPENNPNITKSDLLQLNQYRELRERGYEVVAAEYETELGAFACVVICQREDATNESRLTDKSIYVK</sequence>
<dbReference type="PANTHER" id="PTHR43861">
    <property type="entry name" value="TRANS-ACONITATE 2-METHYLTRANSFERASE-RELATED"/>
    <property type="match status" value="1"/>
</dbReference>
<protein>
    <submittedName>
        <fullName evidence="2">Tellurite resistance protein TehB</fullName>
    </submittedName>
</protein>
<organism evidence="2 3">
    <name type="scientific">Anaerosporobacter mobilis DSM 15930</name>
    <dbReference type="NCBI Taxonomy" id="1120996"/>
    <lineage>
        <taxon>Bacteria</taxon>
        <taxon>Bacillati</taxon>
        <taxon>Bacillota</taxon>
        <taxon>Clostridia</taxon>
        <taxon>Lachnospirales</taxon>
        <taxon>Lachnospiraceae</taxon>
        <taxon>Anaerosporobacter</taxon>
    </lineage>
</organism>
<dbReference type="RefSeq" id="WP_073283037.1">
    <property type="nucleotide sequence ID" value="NZ_FRCP01000006.1"/>
</dbReference>
<evidence type="ECO:0000313" key="3">
    <source>
        <dbReference type="Proteomes" id="UP000184038"/>
    </source>
</evidence>
<reference evidence="2 3" key="1">
    <citation type="submission" date="2016-11" db="EMBL/GenBank/DDBJ databases">
        <authorList>
            <person name="Jaros S."/>
            <person name="Januszkiewicz K."/>
            <person name="Wedrychowicz H."/>
        </authorList>
    </citation>
    <scope>NUCLEOTIDE SEQUENCE [LARGE SCALE GENOMIC DNA]</scope>
    <source>
        <strain evidence="2 3">DSM 15930</strain>
    </source>
</reference>
<dbReference type="STRING" id="1120996.SAMN02746066_00748"/>
<dbReference type="Gene3D" id="3.40.50.150">
    <property type="entry name" value="Vaccinia Virus protein VP39"/>
    <property type="match status" value="1"/>
</dbReference>